<evidence type="ECO:0000256" key="5">
    <source>
        <dbReference type="SAM" id="SignalP"/>
    </source>
</evidence>
<dbReference type="GO" id="GO:0042302">
    <property type="term" value="F:structural constituent of cuticle"/>
    <property type="evidence" value="ECO:0007669"/>
    <property type="project" value="UniProtKB-UniRule"/>
</dbReference>
<feature type="compositionally biased region" description="Acidic residues" evidence="4">
    <location>
        <begin position="154"/>
        <end position="164"/>
    </location>
</feature>
<dbReference type="PROSITE" id="PS51155">
    <property type="entry name" value="CHIT_BIND_RR_2"/>
    <property type="match status" value="1"/>
</dbReference>
<name>A0A182WBA0_9DIPT</name>
<evidence type="ECO:0000256" key="3">
    <source>
        <dbReference type="SAM" id="Coils"/>
    </source>
</evidence>
<dbReference type="GO" id="GO:0005615">
    <property type="term" value="C:extracellular space"/>
    <property type="evidence" value="ECO:0007669"/>
    <property type="project" value="TreeGrafter"/>
</dbReference>
<dbReference type="EnsemblMetazoa" id="AMIN007628-RA">
    <property type="protein sequence ID" value="AMIN007628-PA"/>
    <property type="gene ID" value="AMIN007628"/>
</dbReference>
<feature type="coiled-coil region" evidence="3">
    <location>
        <begin position="79"/>
        <end position="120"/>
    </location>
</feature>
<dbReference type="PRINTS" id="PR00947">
    <property type="entry name" value="CUTICLE"/>
</dbReference>
<evidence type="ECO:0000313" key="6">
    <source>
        <dbReference type="EnsemblMetazoa" id="AMIN007628-PA"/>
    </source>
</evidence>
<dbReference type="AlphaFoldDB" id="A0A182WBA0"/>
<evidence type="ECO:0000313" key="7">
    <source>
        <dbReference type="Proteomes" id="UP000075920"/>
    </source>
</evidence>
<reference evidence="6" key="2">
    <citation type="submission" date="2020-05" db="UniProtKB">
        <authorList>
            <consortium name="EnsemblMetazoa"/>
        </authorList>
    </citation>
    <scope>IDENTIFICATION</scope>
    <source>
        <strain evidence="6">MINIMUS1</strain>
    </source>
</reference>
<dbReference type="STRING" id="112268.A0A182WBA0"/>
<evidence type="ECO:0000256" key="1">
    <source>
        <dbReference type="ARBA" id="ARBA00022460"/>
    </source>
</evidence>
<evidence type="ECO:0000256" key="4">
    <source>
        <dbReference type="SAM" id="MobiDB-lite"/>
    </source>
</evidence>
<accession>A0A182WBA0</accession>
<dbReference type="InterPro" id="IPR031311">
    <property type="entry name" value="CHIT_BIND_RR_consensus"/>
</dbReference>
<sequence length="425" mass="48233">MSSAKVVLLIGAVMLFGLSGSVAQTSSTKDDAVAKENVTEIAAVTESELSTERFNASRVLNVIRAEIERRRTERREKTLQRTQERREQILQTLENMSERRREFELRRQEALQDAEALKEARRLDMEARRVGRLPQRERERANRARLEQLSEQTTPEENEIEDSIDGVGGSEEGSELVQRVRNLLLIEEAGGNLRLIDLDTEEGQQFVLNGGAKRDGQSGETTEMEQEAESDEGDKQKEGEDEAGKRKLKTESSNFKHTMKLLALLVSVECLYSVYAQDALAEERKLISYETKVFHKIPDHTIIEEKIEELKKIPIIEKKDTTGEEKSSIPSYEFGYGVKDPISGDHKDQWEKRHGDHVKGAYRFDESDGTQRVVEYEADGKKGFEATVKNIERKETAGEGEEGSIVGKKEGKVAHSYSYLKRTDH</sequence>
<keyword evidence="1 2" id="KW-0193">Cuticle</keyword>
<feature type="compositionally biased region" description="Basic and acidic residues" evidence="4">
    <location>
        <begin position="233"/>
        <end position="245"/>
    </location>
</feature>
<proteinExistence type="predicted"/>
<dbReference type="InterPro" id="IPR051217">
    <property type="entry name" value="Insect_Cuticle_Struc_Prot"/>
</dbReference>
<dbReference type="PROSITE" id="PS00233">
    <property type="entry name" value="CHIT_BIND_RR_1"/>
    <property type="match status" value="1"/>
</dbReference>
<protein>
    <submittedName>
        <fullName evidence="6">Uncharacterized protein</fullName>
    </submittedName>
</protein>
<dbReference type="PANTHER" id="PTHR12236">
    <property type="entry name" value="STRUCTURAL CONTITUENT OF CUTICLE"/>
    <property type="match status" value="1"/>
</dbReference>
<feature type="chain" id="PRO_5008141034" evidence="5">
    <location>
        <begin position="24"/>
        <end position="425"/>
    </location>
</feature>
<feature type="region of interest" description="Disordered" evidence="4">
    <location>
        <begin position="208"/>
        <end position="249"/>
    </location>
</feature>
<organism evidence="6 7">
    <name type="scientific">Anopheles minimus</name>
    <dbReference type="NCBI Taxonomy" id="112268"/>
    <lineage>
        <taxon>Eukaryota</taxon>
        <taxon>Metazoa</taxon>
        <taxon>Ecdysozoa</taxon>
        <taxon>Arthropoda</taxon>
        <taxon>Hexapoda</taxon>
        <taxon>Insecta</taxon>
        <taxon>Pterygota</taxon>
        <taxon>Neoptera</taxon>
        <taxon>Endopterygota</taxon>
        <taxon>Diptera</taxon>
        <taxon>Nematocera</taxon>
        <taxon>Culicoidea</taxon>
        <taxon>Culicidae</taxon>
        <taxon>Anophelinae</taxon>
        <taxon>Anopheles</taxon>
    </lineage>
</organism>
<dbReference type="GO" id="GO:0031012">
    <property type="term" value="C:extracellular matrix"/>
    <property type="evidence" value="ECO:0007669"/>
    <property type="project" value="TreeGrafter"/>
</dbReference>
<dbReference type="PANTHER" id="PTHR12236:SF86">
    <property type="entry name" value="CCP84AC-RELATED"/>
    <property type="match status" value="1"/>
</dbReference>
<dbReference type="InterPro" id="IPR000618">
    <property type="entry name" value="Insect_cuticle"/>
</dbReference>
<dbReference type="Pfam" id="PF00379">
    <property type="entry name" value="Chitin_bind_4"/>
    <property type="match status" value="1"/>
</dbReference>
<dbReference type="Proteomes" id="UP000075920">
    <property type="component" value="Unassembled WGS sequence"/>
</dbReference>
<dbReference type="VEuPathDB" id="VectorBase:AMIN007628"/>
<reference evidence="7" key="1">
    <citation type="submission" date="2013-03" db="EMBL/GenBank/DDBJ databases">
        <title>The Genome Sequence of Anopheles minimus MINIMUS1.</title>
        <authorList>
            <consortium name="The Broad Institute Genomics Platform"/>
            <person name="Neafsey D.E."/>
            <person name="Walton C."/>
            <person name="Walker B."/>
            <person name="Young S.K."/>
            <person name="Zeng Q."/>
            <person name="Gargeya S."/>
            <person name="Fitzgerald M."/>
            <person name="Haas B."/>
            <person name="Abouelleil A."/>
            <person name="Allen A.W."/>
            <person name="Alvarado L."/>
            <person name="Arachchi H.M."/>
            <person name="Berlin A.M."/>
            <person name="Chapman S.B."/>
            <person name="Gainer-Dewar J."/>
            <person name="Goldberg J."/>
            <person name="Griggs A."/>
            <person name="Gujja S."/>
            <person name="Hansen M."/>
            <person name="Howarth C."/>
            <person name="Imamovic A."/>
            <person name="Ireland A."/>
            <person name="Larimer J."/>
            <person name="McCowan C."/>
            <person name="Murphy C."/>
            <person name="Pearson M."/>
            <person name="Poon T.W."/>
            <person name="Priest M."/>
            <person name="Roberts A."/>
            <person name="Saif S."/>
            <person name="Shea T."/>
            <person name="Sisk P."/>
            <person name="Sykes S."/>
            <person name="Wortman J."/>
            <person name="Nusbaum C."/>
            <person name="Birren B."/>
        </authorList>
    </citation>
    <scope>NUCLEOTIDE SEQUENCE [LARGE SCALE GENOMIC DNA]</scope>
    <source>
        <strain evidence="7">MINIMUS1</strain>
    </source>
</reference>
<feature type="compositionally biased region" description="Acidic residues" evidence="4">
    <location>
        <begin position="222"/>
        <end position="232"/>
    </location>
</feature>
<keyword evidence="7" id="KW-1185">Reference proteome</keyword>
<keyword evidence="3" id="KW-0175">Coiled coil</keyword>
<feature type="signal peptide" evidence="5">
    <location>
        <begin position="1"/>
        <end position="23"/>
    </location>
</feature>
<feature type="compositionally biased region" description="Basic and acidic residues" evidence="4">
    <location>
        <begin position="133"/>
        <end position="148"/>
    </location>
</feature>
<feature type="region of interest" description="Disordered" evidence="4">
    <location>
        <begin position="133"/>
        <end position="172"/>
    </location>
</feature>
<keyword evidence="5" id="KW-0732">Signal</keyword>
<evidence type="ECO:0000256" key="2">
    <source>
        <dbReference type="PROSITE-ProRule" id="PRU00497"/>
    </source>
</evidence>